<dbReference type="SUPFAM" id="SSF55347">
    <property type="entry name" value="Glyceraldehyde-3-phosphate dehydrogenase-like, C-terminal domain"/>
    <property type="match status" value="1"/>
</dbReference>
<organism evidence="3 4">
    <name type="scientific">Maribrevibacterium harenarium</name>
    <dbReference type="NCBI Taxonomy" id="2589817"/>
    <lineage>
        <taxon>Bacteria</taxon>
        <taxon>Pseudomonadati</taxon>
        <taxon>Pseudomonadota</taxon>
        <taxon>Gammaproteobacteria</taxon>
        <taxon>Oceanospirillales</taxon>
        <taxon>Oceanospirillaceae</taxon>
        <taxon>Maribrevibacterium</taxon>
    </lineage>
</organism>
<proteinExistence type="predicted"/>
<dbReference type="Gene3D" id="3.30.360.10">
    <property type="entry name" value="Dihydrodipicolinate Reductase, domain 2"/>
    <property type="match status" value="1"/>
</dbReference>
<name>A0A501X360_9GAMM</name>
<evidence type="ECO:0000259" key="2">
    <source>
        <dbReference type="Pfam" id="PF22725"/>
    </source>
</evidence>
<dbReference type="SUPFAM" id="SSF51735">
    <property type="entry name" value="NAD(P)-binding Rossmann-fold domains"/>
    <property type="match status" value="1"/>
</dbReference>
<feature type="domain" description="GFO/IDH/MocA-like oxidoreductase" evidence="2">
    <location>
        <begin position="121"/>
        <end position="250"/>
    </location>
</feature>
<dbReference type="InterPro" id="IPR055170">
    <property type="entry name" value="GFO_IDH_MocA-like_dom"/>
</dbReference>
<dbReference type="InterPro" id="IPR000683">
    <property type="entry name" value="Gfo/Idh/MocA-like_OxRdtase_N"/>
</dbReference>
<evidence type="ECO:0000313" key="4">
    <source>
        <dbReference type="Proteomes" id="UP000315901"/>
    </source>
</evidence>
<dbReference type="Gene3D" id="3.40.50.720">
    <property type="entry name" value="NAD(P)-binding Rossmann-like Domain"/>
    <property type="match status" value="1"/>
</dbReference>
<dbReference type="Proteomes" id="UP000315901">
    <property type="component" value="Unassembled WGS sequence"/>
</dbReference>
<dbReference type="PANTHER" id="PTHR43377:SF1">
    <property type="entry name" value="BILIVERDIN REDUCTASE A"/>
    <property type="match status" value="1"/>
</dbReference>
<feature type="domain" description="Gfo/Idh/MocA-like oxidoreductase N-terminal" evidence="1">
    <location>
        <begin position="1"/>
        <end position="102"/>
    </location>
</feature>
<dbReference type="EMBL" id="VFRR01000003">
    <property type="protein sequence ID" value="TPE54904.1"/>
    <property type="molecule type" value="Genomic_DNA"/>
</dbReference>
<comment type="caution">
    <text evidence="3">The sequence shown here is derived from an EMBL/GenBank/DDBJ whole genome shotgun (WGS) entry which is preliminary data.</text>
</comment>
<evidence type="ECO:0000313" key="3">
    <source>
        <dbReference type="EMBL" id="TPE54904.1"/>
    </source>
</evidence>
<dbReference type="InterPro" id="IPR051450">
    <property type="entry name" value="Gfo/Idh/MocA_Oxidoreductases"/>
</dbReference>
<accession>A0A501X360</accession>
<dbReference type="RefSeq" id="WP_140587072.1">
    <property type="nucleotide sequence ID" value="NZ_VFRR01000003.1"/>
</dbReference>
<dbReference type="GO" id="GO:0000166">
    <property type="term" value="F:nucleotide binding"/>
    <property type="evidence" value="ECO:0007669"/>
    <property type="project" value="InterPro"/>
</dbReference>
<dbReference type="AlphaFoldDB" id="A0A501X360"/>
<dbReference type="OrthoDB" id="9781031at2"/>
<protein>
    <submittedName>
        <fullName evidence="3">Gfo/Idh/MocA family oxidoreductase</fullName>
    </submittedName>
</protein>
<dbReference type="Pfam" id="PF01408">
    <property type="entry name" value="GFO_IDH_MocA"/>
    <property type="match status" value="1"/>
</dbReference>
<keyword evidence="4" id="KW-1185">Reference proteome</keyword>
<gene>
    <name evidence="3" type="ORF">FJM67_02280</name>
</gene>
<dbReference type="PANTHER" id="PTHR43377">
    <property type="entry name" value="BILIVERDIN REDUCTASE A"/>
    <property type="match status" value="1"/>
</dbReference>
<sequence>MKVLIVGFGSIGKQHYQSVLRVFGGQSVEVALLRRQCAPELAIPQFDNLAAAQQWQPNLVIIASPATTHLPFYNGFIHLDSVQGILLEKPLCADSADCEHFCVPAKPVVLGFDLRQQPLLRLLKQYLDGAALGKVLSIQGRVGQALPTWRQSEDFRLDVSAQKSLGGGVIRELCHELDYLMYLGFQPITTFAATGKSRWLKLEVEDSAYIQADMQQARSDKRLIAASIALDMVSSEPFRSLQIDCEEGRYTLDFMANTLTTDRFGIGIETITGQSVGAAIDQQLASLLESIQGGVLQSDLCSLSGGVAVMQWIRAIELSVLSGQRCEVTDA</sequence>
<reference evidence="3 4" key="1">
    <citation type="submission" date="2019-06" db="EMBL/GenBank/DDBJ databases">
        <title>A novel bacterium of genus Marinomonas, isolated from coastal sand.</title>
        <authorList>
            <person name="Huang H."/>
            <person name="Mo K."/>
            <person name="Hu Y."/>
        </authorList>
    </citation>
    <scope>NUCLEOTIDE SEQUENCE [LARGE SCALE GENOMIC DNA]</scope>
    <source>
        <strain evidence="3 4">HB171799</strain>
    </source>
</reference>
<dbReference type="Pfam" id="PF22725">
    <property type="entry name" value="GFO_IDH_MocA_C3"/>
    <property type="match status" value="1"/>
</dbReference>
<evidence type="ECO:0000259" key="1">
    <source>
        <dbReference type="Pfam" id="PF01408"/>
    </source>
</evidence>
<dbReference type="InterPro" id="IPR036291">
    <property type="entry name" value="NAD(P)-bd_dom_sf"/>
</dbReference>